<evidence type="ECO:0008006" key="3">
    <source>
        <dbReference type="Google" id="ProtNLM"/>
    </source>
</evidence>
<evidence type="ECO:0000313" key="1">
    <source>
        <dbReference type="EMBL" id="AXA37226.1"/>
    </source>
</evidence>
<gene>
    <name evidence="1" type="ORF">BRCON_2456</name>
</gene>
<dbReference type="SUPFAM" id="SSF53756">
    <property type="entry name" value="UDP-Glycosyltransferase/glycogen phosphorylase"/>
    <property type="match status" value="1"/>
</dbReference>
<sequence length="458" mass="50444">MTVVVFGCGPMNCEPEFSVLAPGARTWQIVQTVVNGLVLAEVKAPRVIVCALDSQPRPHGSRPLRFSIPSEFPTGEGPSPSVSIDYVPLPIEDFKVAGTGGFEGGPAPDEPIHAVVATGSVQPWATAAEFAAVRKAPLWVDVFGDPLAEIQSRAELYPDQKAENDSLYWHSVKLMLRALLRGDRFSSLSSRQRFSVIGQLGVAGRLNRLTKGYEFVYSIPYGVFESTAPPLPASVEHPYFTVMWCGSFNTWMDVETLALGLVRAWREYRRLRIRIVGGRCANYNDRSFDQFIELVRKEGATQMIEVLDWQPLGALQKLYAECDIGLSIDRPTYEALLGSRTRFLHFLLAGKPVISTAITELAEELAEAGALLPFRAGDADDLARAVLEAAHSRTQLAERAEALRKYVFERFNGRVVGAPLMEWLAAPTWAPDKSADDHSLDSANPLTSYWSHVLAQAP</sequence>
<dbReference type="AlphaFoldDB" id="A0A2Z4Y885"/>
<reference evidence="1 2" key="1">
    <citation type="submission" date="2018-05" db="EMBL/GenBank/DDBJ databases">
        <title>A metagenomic window into the 2 km-deep terrestrial subsurface aquifer revealed taxonomically and functionally diverse microbial community comprising novel uncultured bacterial lineages.</title>
        <authorList>
            <person name="Kadnikov V.V."/>
            <person name="Mardanov A.V."/>
            <person name="Beletsky A.V."/>
            <person name="Banks D."/>
            <person name="Pimenov N.V."/>
            <person name="Frank Y.A."/>
            <person name="Karnachuk O.V."/>
            <person name="Ravin N.V."/>
        </authorList>
    </citation>
    <scope>NUCLEOTIDE SEQUENCE [LARGE SCALE GENOMIC DNA]</scope>
    <source>
        <strain evidence="1">BY</strain>
    </source>
</reference>
<organism evidence="1 2">
    <name type="scientific">Sumerlaea chitinivorans</name>
    <dbReference type="NCBI Taxonomy" id="2250252"/>
    <lineage>
        <taxon>Bacteria</taxon>
        <taxon>Candidatus Sumerlaeota</taxon>
        <taxon>Candidatus Sumerlaeia</taxon>
        <taxon>Candidatus Sumerlaeales</taxon>
        <taxon>Candidatus Sumerlaeaceae</taxon>
        <taxon>Candidatus Sumerlaea</taxon>
    </lineage>
</organism>
<proteinExistence type="predicted"/>
<protein>
    <recommendedName>
        <fullName evidence="3">Glycosyltransferase</fullName>
    </recommendedName>
</protein>
<dbReference type="EMBL" id="CP030759">
    <property type="protein sequence ID" value="AXA37226.1"/>
    <property type="molecule type" value="Genomic_DNA"/>
</dbReference>
<accession>A0A2Z4Y885</accession>
<dbReference type="Pfam" id="PF13692">
    <property type="entry name" value="Glyco_trans_1_4"/>
    <property type="match status" value="1"/>
</dbReference>
<dbReference type="KEGG" id="schv:BRCON_2456"/>
<dbReference type="Proteomes" id="UP000262583">
    <property type="component" value="Chromosome"/>
</dbReference>
<dbReference type="Gene3D" id="3.40.50.2000">
    <property type="entry name" value="Glycogen Phosphorylase B"/>
    <property type="match status" value="1"/>
</dbReference>
<name>A0A2Z4Y885_SUMC1</name>
<evidence type="ECO:0000313" key="2">
    <source>
        <dbReference type="Proteomes" id="UP000262583"/>
    </source>
</evidence>